<sequence>MEEGQKKARRDKHPRRQKVVYRPDGSGVAGVARVSGVRRKTDCESAHQGRDGVATFGSAPATANNSGPKDGSFSTGGLAFPVDPSVQGHVFAGRHFPTYPSLSPPAVSPAARRRTKFSSASLLGRRALPHVATFAPWISAASELNNVLISSKSERSWTLLAFDASDTNRGDQDGDATGLTRNA</sequence>
<feature type="compositionally biased region" description="Polar residues" evidence="1">
    <location>
        <begin position="61"/>
        <end position="72"/>
    </location>
</feature>
<accession>A0A1I7YHD4</accession>
<dbReference type="WBParaSite" id="L893_g16132.t1">
    <property type="protein sequence ID" value="L893_g16132.t1"/>
    <property type="gene ID" value="L893_g16132"/>
</dbReference>
<name>A0A1I7YHD4_9BILA</name>
<feature type="compositionally biased region" description="Basic residues" evidence="1">
    <location>
        <begin position="7"/>
        <end position="19"/>
    </location>
</feature>
<dbReference type="AlphaFoldDB" id="A0A1I7YHD4"/>
<reference evidence="3" key="1">
    <citation type="submission" date="2016-11" db="UniProtKB">
        <authorList>
            <consortium name="WormBaseParasite"/>
        </authorList>
    </citation>
    <scope>IDENTIFICATION</scope>
</reference>
<feature type="compositionally biased region" description="Basic and acidic residues" evidence="1">
    <location>
        <begin position="39"/>
        <end position="50"/>
    </location>
</feature>
<dbReference type="Proteomes" id="UP000095287">
    <property type="component" value="Unplaced"/>
</dbReference>
<evidence type="ECO:0000256" key="1">
    <source>
        <dbReference type="SAM" id="MobiDB-lite"/>
    </source>
</evidence>
<evidence type="ECO:0000313" key="2">
    <source>
        <dbReference type="Proteomes" id="UP000095287"/>
    </source>
</evidence>
<feature type="region of interest" description="Disordered" evidence="1">
    <location>
        <begin position="1"/>
        <end position="72"/>
    </location>
</feature>
<proteinExistence type="predicted"/>
<organism evidence="2 3">
    <name type="scientific">Steinernema glaseri</name>
    <dbReference type="NCBI Taxonomy" id="37863"/>
    <lineage>
        <taxon>Eukaryota</taxon>
        <taxon>Metazoa</taxon>
        <taxon>Ecdysozoa</taxon>
        <taxon>Nematoda</taxon>
        <taxon>Chromadorea</taxon>
        <taxon>Rhabditida</taxon>
        <taxon>Tylenchina</taxon>
        <taxon>Panagrolaimomorpha</taxon>
        <taxon>Strongyloidoidea</taxon>
        <taxon>Steinernematidae</taxon>
        <taxon>Steinernema</taxon>
    </lineage>
</organism>
<protein>
    <submittedName>
        <fullName evidence="3">Uncharacterized protein</fullName>
    </submittedName>
</protein>
<feature type="compositionally biased region" description="Low complexity" evidence="1">
    <location>
        <begin position="25"/>
        <end position="35"/>
    </location>
</feature>
<evidence type="ECO:0000313" key="3">
    <source>
        <dbReference type="WBParaSite" id="L893_g16132.t1"/>
    </source>
</evidence>
<keyword evidence="2" id="KW-1185">Reference proteome</keyword>